<evidence type="ECO:0000313" key="2">
    <source>
        <dbReference type="EMBL" id="MBB2996962.1"/>
    </source>
</evidence>
<feature type="transmembrane region" description="Helical" evidence="1">
    <location>
        <begin position="24"/>
        <end position="44"/>
    </location>
</feature>
<reference evidence="2 3" key="1">
    <citation type="submission" date="2020-08" db="EMBL/GenBank/DDBJ databases">
        <title>Sequencing the genomes of 1000 actinobacteria strains.</title>
        <authorList>
            <person name="Klenk H.-P."/>
        </authorList>
    </citation>
    <scope>NUCLEOTIDE SEQUENCE [LARGE SCALE GENOMIC DNA]</scope>
    <source>
        <strain evidence="2 3">DSM 22826</strain>
    </source>
</reference>
<keyword evidence="1" id="KW-0812">Transmembrane</keyword>
<keyword evidence="1" id="KW-0472">Membrane</keyword>
<accession>A0A839QUK5</accession>
<dbReference type="RefSeq" id="WP_183512531.1">
    <property type="nucleotide sequence ID" value="NZ_BAABGK010000109.1"/>
</dbReference>
<evidence type="ECO:0000256" key="1">
    <source>
        <dbReference type="SAM" id="Phobius"/>
    </source>
</evidence>
<protein>
    <submittedName>
        <fullName evidence="2">Uncharacterized protein</fullName>
    </submittedName>
</protein>
<dbReference type="Proteomes" id="UP000523000">
    <property type="component" value="Unassembled WGS sequence"/>
</dbReference>
<name>A0A839QUK5_9MICC</name>
<dbReference type="EMBL" id="JACHVS010000002">
    <property type="protein sequence ID" value="MBB2996962.1"/>
    <property type="molecule type" value="Genomic_DNA"/>
</dbReference>
<sequence>MLNTLMSAATATSETTGGLETGTWALIIGGGVFLLFMLMLLVTVSFSNVGLRHTAEEEVSDSHRQHTNKHGHH</sequence>
<dbReference type="AlphaFoldDB" id="A0A839QUK5"/>
<organism evidence="2 3">
    <name type="scientific">Paeniglutamicibacter cryotolerans</name>
    <dbReference type="NCBI Taxonomy" id="670079"/>
    <lineage>
        <taxon>Bacteria</taxon>
        <taxon>Bacillati</taxon>
        <taxon>Actinomycetota</taxon>
        <taxon>Actinomycetes</taxon>
        <taxon>Micrococcales</taxon>
        <taxon>Micrococcaceae</taxon>
        <taxon>Paeniglutamicibacter</taxon>
    </lineage>
</organism>
<keyword evidence="3" id="KW-1185">Reference proteome</keyword>
<comment type="caution">
    <text evidence="2">The sequence shown here is derived from an EMBL/GenBank/DDBJ whole genome shotgun (WGS) entry which is preliminary data.</text>
</comment>
<evidence type="ECO:0000313" key="3">
    <source>
        <dbReference type="Proteomes" id="UP000523000"/>
    </source>
</evidence>
<proteinExistence type="predicted"/>
<gene>
    <name evidence="2" type="ORF">E9229_003209</name>
</gene>
<keyword evidence="1" id="KW-1133">Transmembrane helix</keyword>